<dbReference type="Pfam" id="PF20783">
    <property type="entry name" value="DUF5575_N"/>
    <property type="match status" value="6"/>
</dbReference>
<evidence type="ECO:0000313" key="6">
    <source>
        <dbReference type="RefSeq" id="XP_031762248.1"/>
    </source>
</evidence>
<feature type="compositionally biased region" description="Polar residues" evidence="2">
    <location>
        <begin position="753"/>
        <end position="762"/>
    </location>
</feature>
<dbReference type="RefSeq" id="XP_031762248.1">
    <property type="nucleotide sequence ID" value="XM_031906388.1"/>
</dbReference>
<dbReference type="KEGG" id="xtr:100489703"/>
<keyword evidence="1" id="KW-0863">Zinc-finger</keyword>
<organism evidence="4 5">
    <name type="scientific">Xenopus tropicalis</name>
    <name type="common">Western clawed frog</name>
    <name type="synonym">Silurana tropicalis</name>
    <dbReference type="NCBI Taxonomy" id="8364"/>
    <lineage>
        <taxon>Eukaryota</taxon>
        <taxon>Metazoa</taxon>
        <taxon>Chordata</taxon>
        <taxon>Craniata</taxon>
        <taxon>Vertebrata</taxon>
        <taxon>Euteleostomi</taxon>
        <taxon>Amphibia</taxon>
        <taxon>Batrachia</taxon>
        <taxon>Anura</taxon>
        <taxon>Pipoidea</taxon>
        <taxon>Pipidae</taxon>
        <taxon>Xenopodinae</taxon>
        <taxon>Xenopus</taxon>
        <taxon>Silurana</taxon>
    </lineage>
</organism>
<accession>A0A8J0SJI0</accession>
<evidence type="ECO:0000256" key="2">
    <source>
        <dbReference type="SAM" id="MobiDB-lite"/>
    </source>
</evidence>
<dbReference type="AGR" id="Xenbase:XB-GENE-29079847"/>
<dbReference type="Pfam" id="PF17738">
    <property type="entry name" value="DUF5575"/>
    <property type="match status" value="7"/>
</dbReference>
<dbReference type="InterPro" id="IPR048315">
    <property type="entry name" value="ZSWIM9_RNaseH-like"/>
</dbReference>
<dbReference type="PROSITE" id="PS50966">
    <property type="entry name" value="ZF_SWIM"/>
    <property type="match status" value="1"/>
</dbReference>
<feature type="region of interest" description="Disordered" evidence="2">
    <location>
        <begin position="1242"/>
        <end position="1264"/>
    </location>
</feature>
<evidence type="ECO:0000259" key="3">
    <source>
        <dbReference type="PROSITE" id="PS50966"/>
    </source>
</evidence>
<keyword evidence="1" id="KW-0862">Zinc</keyword>
<gene>
    <name evidence="5 6 7 8" type="primary">LOC100489703</name>
</gene>
<dbReference type="OMA" id="EANTENH"/>
<feature type="region of interest" description="Disordered" evidence="2">
    <location>
        <begin position="739"/>
        <end position="797"/>
    </location>
</feature>
<proteinExistence type="predicted"/>
<feature type="domain" description="SWIM-type" evidence="3">
    <location>
        <begin position="3132"/>
        <end position="3164"/>
    </location>
</feature>
<dbReference type="InterPro" id="IPR007527">
    <property type="entry name" value="Znf_SWIM"/>
</dbReference>
<protein>
    <submittedName>
        <fullName evidence="5 6">Uncharacterized protein LOC100489703 isoform X1</fullName>
    </submittedName>
</protein>
<dbReference type="InterPro" id="IPR040854">
    <property type="entry name" value="ZSWIM9"/>
</dbReference>
<keyword evidence="1" id="KW-0479">Metal-binding</keyword>
<dbReference type="InterPro" id="IPR049217">
    <property type="entry name" value="DUF5575_N"/>
</dbReference>
<evidence type="ECO:0000313" key="5">
    <source>
        <dbReference type="RefSeq" id="XP_012822854.2"/>
    </source>
</evidence>
<dbReference type="GO" id="GO:0008270">
    <property type="term" value="F:zinc ion binding"/>
    <property type="evidence" value="ECO:0007669"/>
    <property type="project" value="UniProtKB-KW"/>
</dbReference>
<dbReference type="Pfam" id="PF20784">
    <property type="entry name" value="DUF5575_C"/>
    <property type="match status" value="3"/>
</dbReference>
<name>A0A8J0SJI0_XENTR</name>
<dbReference type="PANTHER" id="PTHR47086:SF6">
    <property type="match status" value="1"/>
</dbReference>
<evidence type="ECO:0000313" key="4">
    <source>
        <dbReference type="Proteomes" id="UP000008143"/>
    </source>
</evidence>
<feature type="compositionally biased region" description="Basic and acidic residues" evidence="2">
    <location>
        <begin position="1250"/>
        <end position="1260"/>
    </location>
</feature>
<keyword evidence="4" id="KW-1185">Reference proteome</keyword>
<dbReference type="PANTHER" id="PTHR47086">
    <property type="entry name" value="BTB DOMAIN-CONTAINING PROTEIN"/>
    <property type="match status" value="1"/>
</dbReference>
<sequence length="3180" mass="364345">MALQPEKRKVRALSLAGIAQISNDISRKFLDRSDLSRLSRIDLHSPKDYAQVLKALDDFFISDPNGKIKLVFVEDKVIVKNIFIMSSAMQELAQKYPEHLYVDILKNVSPGFNLYSVSCEDENSEWKICASCISQANNPDILRFIIVSVLQSIPKMKAQIKYITVHPGITDSLDMGTLLPNATIRLCYLLVLQILENKLSELQCATQTQIKAVLHILLHTRSLKVYNRCLNEFKTVCPPEVYQYYYETWHPSRKLWCTKDNKRLKAEKAIYSYVTSLHYTLATEMGSSLSLNNCLCVVFNENRELKSVPEYLPPVNLLPVPEPPPAVLEKAPEEITKTNGLEDMEFSSWEEFQSFLISWCEEQKIIFVIRNSVPLADEDMSQDLIQSLKYSTVNLGCSSYTRKRCPATIHLKLGPDKDKLIITKADLNHSHDSEIDLPSRFTRKPALFVEFPVGKPAEVSDKFMDRNELTKLLRLHFPFGGESQILDELESLFNADPSAKIKFIYTEDKFIVKNIFLMTSAMQGLLQQFPETIYVDHIPALNQEFDLYSLLCQDESFSWRVCAHCIGTKEVSETLRFLIQTVLQVNPNIGAQVKHFTLSHEIRNPLDTQALLPNALVRYCSPFVFDSMHNSISFLSQMEQSQIKNLLVSLSQAPSTEVYTEHLGDLKAACPDEVFQYYFDTWHPHWKLWCEKDSRTSDVDNSIFAYVKLKHDELKAHLGSLPSLYQCLQAILTEDQEPVESSELNHVEELDKNTPTLKSQNAMEEPSAALEENIPPPVDDTANEEVAGDTDQPNGKEFQSWDDFCGYLEKWSKEKFLVRLSSAAVSDESEGDKCVTPQVAQSLKYSWVQLNCTWKECPAFIELTLGPKKDKLIITQSNPSHVHEAEETAQPPPAKKCKLSSAVGLPAQVANNISRKFLEPSDLKRLLRFRSGAFEDRTQVLAELDSLFITDPEAKVKLVFVEDKLLVQKIFLMTSSMREIASKFPENIFIDLFTDFSQSFDLYTIYCEEKGVGWKVCAYCIAKKGVPGTFDFLISSVVQINPTLSNQGKHLTVNPEIHEPISLETHLPHASLRYCMHLVLDILYRKISNLDNTVAAQIKNFLHILSQTCSLKVYDRYLNDLKTICPPEIYQYYYDTWHPRRKMWVKKDNRIEEGEKNIFELVSQKHEKLKQALGSYPSLHQCLCAVLGDGYKKTDNKSHLQELHSFCENEESPVISPASNEQDGDHPMMEEEAEIIDCKPDSEMIDSEADPSKDNEEHMENPGTGLERTEFYSWEDFCSFLDGWCEEKKTMFAVRHSVFLQKSEIENFPHGPEVAKSLRYSRVILGCRSCPRNKCTAMIELKLSPHMDRLIVSERNLCHTHDWPIPTTHMTSQDQLQATQECQLAMITDDVSKKFLEHSDIKNLLPFYPDSLSDHHKVLGELNAFLIADPGAKIKLVFNEKGDVVKHVFIMTSCMQDLVQRFPDHMFVDCLPLIGGTFGLYTVFCEQEDKRWTTCAYCIAQEDTSDIFKFILLSLVQSIASLQMLLKLITVSPGIQGCMNVESILPNALARYCKMMVMDILFEQCSHLDFVLQAQIRSSIQMLAQTSSPNLYSQHLFELAAASPPAVFQCYYKNWHQCRKLWASDSVAESPMYSCVKAKQRELTSKLKDPLSLCQCLKVVLDDAQLIHVTRETCSDEEAKVMYQIAEQSIKGRDSSSLPSSLVSSAVNTEGKDMDYDLVGKKFTSWNQFCKYFDDLCEKKKACYKVSSASYFENTDKRAEIYKFQNVRLECRPLPDEMDKDTDTQRKTDQLSCPASVFLQFCKEDSCLVVTHAQTDHNHKTDFQKFTNFFNLCSLSSYMRFSTLASNMAQKFITPQDIKDLMYWKKILESSILDLLQSLRTLLSKDPLAKVRLRFTPEVMQIDYVFLMTSQMGSLIQKFPSVLFIARPLAFFDNYELYTAMCEDNDNTSSIFAYFFTHKGNPAPFCKMVESILQSIPELNINSILLQADITKMNSVRDLVPSCSVHISPAYMLEVLHHHLKEHEPSNEEKVKGLLCNLIKYQNSSELYSTYFTDLKQSSSDHFLQYFLQNWNCCKEDWCHGIKEEHFLECAARQEEELKPIVITKGSLGSSIQAIVKVLVDSDNNATVDDDDDDYDEGPVLMEISDANNEKLTIKSSDLNGMIFQSWNEFSEFFDSWCEEKKTLFKITSVLPLENVAEDDLKHLRYQLVQFVCKGTGEWLQHRDKLSTTNSSCPVFLTVRHMEEKNCLEINHSQHLHNHTIDQEEFGAYFQYCRLSSWPRFASLTSSVGNCFVTQQHLKDILNWSMFLENDTLDLLKELDFLFLEDPKVKLKLSFCSETLALESVFIMVSHSKHLLEAFSSLLFLGQSLTLNENFDLYTVLCEDDNSNGREVAYLITRKECAAPVVSLVVSLIQSIPQIKERLEGMVLQTDLTQLDLIQDLLPSCCVRMSQTHALDTLCYQMRMEDPATQEELKQIIYNLVHSQTSSLYNIYFKELERAATKGFFQYFLNTWHIRKEDWVESWGHRMKDGNFIEFTAWHTNELRSMLSFPSSLASCIAVLLKMIRSSGEYTSQNYSPPDIDNKESENVYSSKVSVDHNPWPVVSTLGSTDCVTDEMSESHMNGINNNLPQSYESSKLSASILEEISHSILRDEKPTSLNILEGKEFLSWMEFRTFFDRWCERNMYLFKIRCYRPLCRADSTTGKIMAVLKYSFIHLVCKYSVVNQCSVRASPGELPAPCQANIIVEAGQHNNCLIVTHAELNHNHGIVEEEFERLFPRFMLRAKPFLFLEMTKAISKQFLLLKDLQDLVCQSCDEETSLRDLLDELTVIFCKDPKVKIKLLFYPDIAEVEGIFLMTATMKNLLQRFPSVLCIEKTMPINNDFYLYTAVCEDADQRGRACAYFITRKESQTPVRFMVVSLMQSISDFVKPMIKSMLLQAPFEEIELVQGLLPKREVIMSQAFALQLLHTRIEEEALSVQVSIKNIVGDLVHSNSAEIYKQNLKVLKAAANTAFLDYFLNHWHMNKKRWVACWGLPEPHRIRFDNHLRTNLQSLESLSLSTSLACSVNELLKLQSLKALTCTLDENKITDFYKKLCHPPVLKSLQEEIALTNYGHFDISELDDGFVLNDGTCSFLVDKSLLQCNCSIFKARQLPCRHIFTARVWTGETVLDNKLVQADTADI</sequence>
<dbReference type="OrthoDB" id="9898241at2759"/>
<dbReference type="GeneID" id="100489703"/>
<evidence type="ECO:0000313" key="7">
    <source>
        <dbReference type="RefSeq" id="XP_031762249.1"/>
    </source>
</evidence>
<evidence type="ECO:0000313" key="8">
    <source>
        <dbReference type="Xenbase" id="XB-GENE-29079847"/>
    </source>
</evidence>
<dbReference type="Xenbase" id="XB-GENE-29079847">
    <property type="gene designation" value="LOC100489703"/>
</dbReference>
<feature type="compositionally biased region" description="Basic and acidic residues" evidence="2">
    <location>
        <begin position="743"/>
        <end position="752"/>
    </location>
</feature>
<reference evidence="5 6" key="1">
    <citation type="submission" date="2025-04" db="UniProtKB">
        <authorList>
            <consortium name="RefSeq"/>
        </authorList>
    </citation>
    <scope>IDENTIFICATION</scope>
    <source>
        <strain evidence="5 6">Nigerian</strain>
        <tissue evidence="5 6">Liver and blood</tissue>
    </source>
</reference>
<evidence type="ECO:0000256" key="1">
    <source>
        <dbReference type="PROSITE-ProRule" id="PRU00325"/>
    </source>
</evidence>
<dbReference type="RefSeq" id="XP_031762249.1">
    <property type="nucleotide sequence ID" value="XM_031906389.1"/>
</dbReference>
<dbReference type="InterPro" id="IPR049218">
    <property type="entry name" value="DUF5575_C"/>
</dbReference>
<dbReference type="Proteomes" id="UP000008143">
    <property type="component" value="Chromosome 7"/>
</dbReference>
<dbReference type="RefSeq" id="XP_012822854.2">
    <property type="nucleotide sequence ID" value="XM_012967400.3"/>
</dbReference>